<protein>
    <submittedName>
        <fullName evidence="2">Uncharacterized protein</fullName>
    </submittedName>
</protein>
<keyword evidence="1" id="KW-0812">Transmembrane</keyword>
<dbReference type="EMBL" id="WNYA01021279">
    <property type="protein sequence ID" value="KAG8538432.1"/>
    <property type="molecule type" value="Genomic_DNA"/>
</dbReference>
<keyword evidence="1" id="KW-0472">Membrane</keyword>
<accession>A0AAV6YMN8</accession>
<keyword evidence="3" id="KW-1185">Reference proteome</keyword>
<evidence type="ECO:0000313" key="3">
    <source>
        <dbReference type="Proteomes" id="UP000824782"/>
    </source>
</evidence>
<proteinExistence type="predicted"/>
<evidence type="ECO:0000256" key="1">
    <source>
        <dbReference type="SAM" id="Phobius"/>
    </source>
</evidence>
<sequence length="103" mass="11546">MLWVCGGFQWSGCIVMLCGGFGWSGWMMQLKSFHIVSVDSSVPLGWMDGAAVRWAQWSGYGESVQWAWCSWWMVWLCHVLGDQSGWCGFAVGSVVRVDGEAMR</sequence>
<feature type="transmembrane region" description="Helical" evidence="1">
    <location>
        <begin position="6"/>
        <end position="26"/>
    </location>
</feature>
<dbReference type="AlphaFoldDB" id="A0AAV6YMN8"/>
<organism evidence="2 3">
    <name type="scientific">Engystomops pustulosus</name>
    <name type="common">Tungara frog</name>
    <name type="synonym">Physalaemus pustulosus</name>
    <dbReference type="NCBI Taxonomy" id="76066"/>
    <lineage>
        <taxon>Eukaryota</taxon>
        <taxon>Metazoa</taxon>
        <taxon>Chordata</taxon>
        <taxon>Craniata</taxon>
        <taxon>Vertebrata</taxon>
        <taxon>Euteleostomi</taxon>
        <taxon>Amphibia</taxon>
        <taxon>Batrachia</taxon>
        <taxon>Anura</taxon>
        <taxon>Neobatrachia</taxon>
        <taxon>Hyloidea</taxon>
        <taxon>Leptodactylidae</taxon>
        <taxon>Leiuperinae</taxon>
        <taxon>Engystomops</taxon>
    </lineage>
</organism>
<gene>
    <name evidence="2" type="ORF">GDO81_022673</name>
</gene>
<evidence type="ECO:0000313" key="2">
    <source>
        <dbReference type="EMBL" id="KAG8538432.1"/>
    </source>
</evidence>
<reference evidence="2" key="1">
    <citation type="thesis" date="2020" institute="ProQuest LLC" country="789 East Eisenhower Parkway, Ann Arbor, MI, USA">
        <title>Comparative Genomics and Chromosome Evolution.</title>
        <authorList>
            <person name="Mudd A.B."/>
        </authorList>
    </citation>
    <scope>NUCLEOTIDE SEQUENCE</scope>
    <source>
        <strain evidence="2">237g6f4</strain>
        <tissue evidence="2">Blood</tissue>
    </source>
</reference>
<comment type="caution">
    <text evidence="2">The sequence shown here is derived from an EMBL/GenBank/DDBJ whole genome shotgun (WGS) entry which is preliminary data.</text>
</comment>
<keyword evidence="1" id="KW-1133">Transmembrane helix</keyword>
<dbReference type="Proteomes" id="UP000824782">
    <property type="component" value="Unassembled WGS sequence"/>
</dbReference>
<name>A0AAV6YMN8_ENGPU</name>